<proteinExistence type="predicted"/>
<dbReference type="Proteomes" id="UP001649381">
    <property type="component" value="Unassembled WGS sequence"/>
</dbReference>
<dbReference type="InterPro" id="IPR038695">
    <property type="entry name" value="Saro_0823-like_sf"/>
</dbReference>
<keyword evidence="2" id="KW-1185">Reference proteome</keyword>
<name>A0ABS9GZT4_9BACL</name>
<comment type="caution">
    <text evidence="1">The sequence shown here is derived from an EMBL/GenBank/DDBJ whole genome shotgun (WGS) entry which is preliminary data.</text>
</comment>
<gene>
    <name evidence="1" type="ORF">L2716_05985</name>
</gene>
<dbReference type="Pfam" id="PF02643">
    <property type="entry name" value="DUF192"/>
    <property type="match status" value="1"/>
</dbReference>
<dbReference type="Gene3D" id="2.60.120.1140">
    <property type="entry name" value="Protein of unknown function DUF192"/>
    <property type="match status" value="1"/>
</dbReference>
<sequence>MFRKKPLENEALVIKPCNSIHMFFMFFPIDVIFINDEQRIIKSVSHLKPWRIVWPVKGATAAIELPVGTVQEYDLAHGEYLFL</sequence>
<organism evidence="1 2">
    <name type="scientific">Pseudalkalibacillus berkeleyi</name>
    <dbReference type="NCBI Taxonomy" id="1069813"/>
    <lineage>
        <taxon>Bacteria</taxon>
        <taxon>Bacillati</taxon>
        <taxon>Bacillota</taxon>
        <taxon>Bacilli</taxon>
        <taxon>Bacillales</taxon>
        <taxon>Fictibacillaceae</taxon>
        <taxon>Pseudalkalibacillus</taxon>
    </lineage>
</organism>
<evidence type="ECO:0000313" key="1">
    <source>
        <dbReference type="EMBL" id="MCF6137276.1"/>
    </source>
</evidence>
<accession>A0ABS9GZT4</accession>
<reference evidence="1 2" key="1">
    <citation type="submission" date="2022-01" db="EMBL/GenBank/DDBJ databases">
        <title>Alkalihalobacillus sp. EGI L200015, a novel bacterium isolated from a salt lake sediment.</title>
        <authorList>
            <person name="Gao L."/>
            <person name="Fang B.-Z."/>
            <person name="Li W.-J."/>
        </authorList>
    </citation>
    <scope>NUCLEOTIDE SEQUENCE [LARGE SCALE GENOMIC DNA]</scope>
    <source>
        <strain evidence="1 2">KCTC 12718</strain>
    </source>
</reference>
<protein>
    <submittedName>
        <fullName evidence="1">DUF192 domain-containing protein</fullName>
    </submittedName>
</protein>
<dbReference type="EMBL" id="JAKIJS010000001">
    <property type="protein sequence ID" value="MCF6137276.1"/>
    <property type="molecule type" value="Genomic_DNA"/>
</dbReference>
<evidence type="ECO:0000313" key="2">
    <source>
        <dbReference type="Proteomes" id="UP001649381"/>
    </source>
</evidence>
<dbReference type="InterPro" id="IPR003795">
    <property type="entry name" value="DUF192"/>
</dbReference>